<dbReference type="Gene3D" id="1.10.10.410">
    <property type="match status" value="1"/>
</dbReference>
<protein>
    <submittedName>
        <fullName evidence="1">GatB/YqeY domain-containing protein</fullName>
    </submittedName>
</protein>
<gene>
    <name evidence="1" type="ORF">GCM10011410_07430</name>
</gene>
<evidence type="ECO:0000313" key="1">
    <source>
        <dbReference type="EMBL" id="GGC57427.1"/>
    </source>
</evidence>
<reference evidence="1" key="1">
    <citation type="journal article" date="2014" name="Int. J. Syst. Evol. Microbiol.">
        <title>Complete genome sequence of Corynebacterium casei LMG S-19264T (=DSM 44701T), isolated from a smear-ripened cheese.</title>
        <authorList>
            <consortium name="US DOE Joint Genome Institute (JGI-PGF)"/>
            <person name="Walter F."/>
            <person name="Albersmeier A."/>
            <person name="Kalinowski J."/>
            <person name="Ruckert C."/>
        </authorList>
    </citation>
    <scope>NUCLEOTIDE SEQUENCE</scope>
    <source>
        <strain evidence="1">CGMCC 1.15478</strain>
    </source>
</reference>
<name>A0A916U2Z9_9ACTN</name>
<dbReference type="GO" id="GO:0016884">
    <property type="term" value="F:carbon-nitrogen ligase activity, with glutamine as amido-N-donor"/>
    <property type="evidence" value="ECO:0007669"/>
    <property type="project" value="InterPro"/>
</dbReference>
<dbReference type="EMBL" id="BMJH01000001">
    <property type="protein sequence ID" value="GGC57427.1"/>
    <property type="molecule type" value="Genomic_DNA"/>
</dbReference>
<dbReference type="PANTHER" id="PTHR28055">
    <property type="entry name" value="ALTERED INHERITANCE OF MITOCHONDRIA PROTEIN 41, MITOCHONDRIAL"/>
    <property type="match status" value="1"/>
</dbReference>
<comment type="caution">
    <text evidence="1">The sequence shown here is derived from an EMBL/GenBank/DDBJ whole genome shotgun (WGS) entry which is preliminary data.</text>
</comment>
<accession>A0A916U2Z9</accession>
<dbReference type="Proteomes" id="UP000641514">
    <property type="component" value="Unassembled WGS sequence"/>
</dbReference>
<reference evidence="1" key="2">
    <citation type="submission" date="2020-09" db="EMBL/GenBank/DDBJ databases">
        <authorList>
            <person name="Sun Q."/>
            <person name="Zhou Y."/>
        </authorList>
    </citation>
    <scope>NUCLEOTIDE SEQUENCE</scope>
    <source>
        <strain evidence="1">CGMCC 1.15478</strain>
    </source>
</reference>
<dbReference type="AlphaFoldDB" id="A0A916U2Z9"/>
<dbReference type="PANTHER" id="PTHR28055:SF1">
    <property type="entry name" value="ALTERED INHERITANCE OF MITOCHONDRIA PROTEIN 41, MITOCHONDRIAL"/>
    <property type="match status" value="1"/>
</dbReference>
<organism evidence="1 2">
    <name type="scientific">Hoyosella rhizosphaerae</name>
    <dbReference type="NCBI Taxonomy" id="1755582"/>
    <lineage>
        <taxon>Bacteria</taxon>
        <taxon>Bacillati</taxon>
        <taxon>Actinomycetota</taxon>
        <taxon>Actinomycetes</taxon>
        <taxon>Mycobacteriales</taxon>
        <taxon>Hoyosellaceae</taxon>
        <taxon>Hoyosella</taxon>
    </lineage>
</organism>
<keyword evidence="2" id="KW-1185">Reference proteome</keyword>
<dbReference type="Pfam" id="PF09424">
    <property type="entry name" value="YqeY"/>
    <property type="match status" value="1"/>
</dbReference>
<dbReference type="Gene3D" id="1.10.1510.10">
    <property type="entry name" value="Uncharacterised protein YqeY/AIM41 PF09424, N-terminal domain"/>
    <property type="match status" value="1"/>
</dbReference>
<sequence length="156" mass="16716">MSELKAKLRADLTAAMKAKDTDTLATLRMILAAVQTEEVAGDQVKDLSDEDIMKVLTREAKKRAESAQVYSDNGRPELAAKEEAEGEIIARYLPQQLSDDELSAIVAQAIADVESQLGEKPGMRQMGQVMKTANAAIAARADGARVASEVKAQLAS</sequence>
<dbReference type="SUPFAM" id="SSF89095">
    <property type="entry name" value="GatB/YqeY motif"/>
    <property type="match status" value="1"/>
</dbReference>
<evidence type="ECO:0000313" key="2">
    <source>
        <dbReference type="Proteomes" id="UP000641514"/>
    </source>
</evidence>
<dbReference type="InterPro" id="IPR019004">
    <property type="entry name" value="YqeY/Aim41"/>
</dbReference>
<proteinExistence type="predicted"/>
<dbReference type="InterPro" id="IPR042184">
    <property type="entry name" value="YqeY/Aim41_N"/>
</dbReference>
<dbReference type="RefSeq" id="WP_188670765.1">
    <property type="nucleotide sequence ID" value="NZ_BMJH01000001.1"/>
</dbReference>
<dbReference type="InterPro" id="IPR023168">
    <property type="entry name" value="GatB_Yqey_C_2"/>
</dbReference>
<dbReference type="InterPro" id="IPR003789">
    <property type="entry name" value="Asn/Gln_tRNA_amidoTrase-B-like"/>
</dbReference>